<organism evidence="2 3">
    <name type="scientific">Rubinisphaera brasiliensis (strain ATCC 49424 / DSM 5305 / JCM 21570 / IAM 15109 / NBRC 103401 / IFAM 1448)</name>
    <name type="common">Planctomyces brasiliensis</name>
    <dbReference type="NCBI Taxonomy" id="756272"/>
    <lineage>
        <taxon>Bacteria</taxon>
        <taxon>Pseudomonadati</taxon>
        <taxon>Planctomycetota</taxon>
        <taxon>Planctomycetia</taxon>
        <taxon>Planctomycetales</taxon>
        <taxon>Planctomycetaceae</taxon>
        <taxon>Rubinisphaera</taxon>
    </lineage>
</organism>
<keyword evidence="3" id="KW-1185">Reference proteome</keyword>
<accession>F0SMQ4</accession>
<feature type="region of interest" description="Disordered" evidence="1">
    <location>
        <begin position="93"/>
        <end position="141"/>
    </location>
</feature>
<proteinExistence type="predicted"/>
<dbReference type="InterPro" id="IPR027558">
    <property type="entry name" value="Pre_pil_HX9DG_C"/>
</dbReference>
<sequence>MAKLVGEFLCPACKAKLRIQQTGQNETTIPCPECGETLRVQQGDNGRLKAVVAQAAATESLLPPAPKKSPVGAILTGLLVVVVLAAGWYATTLPGDSEAPDETEQVADQDDTPETQGPVQPEPEPEPAPKPAPETTVADDVPEQHPFARKLAALGTRVSEYQTENGLFPPALWEQAGPVTGEEFSWLAGLDPALQSDSTLLPQWNLAWDNPLNERFVRRKREDLLNPDIRLQASPDRYPASHVVGVAGVGEDAAQLPVDHPRAGIFGWKRSTRVEDVKDGLSNTMLGVGVTGKLHSWASGNGSVRAFTMEPYINGPDGFGTGQKDGMHVLMADGSVKFVSKQTSPLIIRRMAAMADGLPLDADVPGEPGETIVAEKPEPAPKPEADPEGNPNPKQPPMTAENTPNGTPPNTPDAVPEPPEPAPPEMTDTKPAVNFEKVLGETVLVYQLTSDAPLDQVLAELEALIGARIDFDTDQIPAADPRRRQPVSIDRKNVSYRDLLDDVLDETPFSYSLQRDHIAIVPKDQDE</sequence>
<reference evidence="3" key="1">
    <citation type="submission" date="2011-02" db="EMBL/GenBank/DDBJ databases">
        <title>The complete genome of Planctomyces brasiliensis DSM 5305.</title>
        <authorList>
            <person name="Lucas S."/>
            <person name="Copeland A."/>
            <person name="Lapidus A."/>
            <person name="Bruce D."/>
            <person name="Goodwin L."/>
            <person name="Pitluck S."/>
            <person name="Kyrpides N."/>
            <person name="Mavromatis K."/>
            <person name="Pagani I."/>
            <person name="Ivanova N."/>
            <person name="Ovchinnikova G."/>
            <person name="Lu M."/>
            <person name="Detter J.C."/>
            <person name="Han C."/>
            <person name="Land M."/>
            <person name="Hauser L."/>
            <person name="Markowitz V."/>
            <person name="Cheng J.-F."/>
            <person name="Hugenholtz P."/>
            <person name="Woyke T."/>
            <person name="Wu D."/>
            <person name="Tindall B."/>
            <person name="Pomrenke H.G."/>
            <person name="Brambilla E."/>
            <person name="Klenk H.-P."/>
            <person name="Eisen J.A."/>
        </authorList>
    </citation>
    <scope>NUCLEOTIDE SEQUENCE [LARGE SCALE GENOMIC DNA]</scope>
    <source>
        <strain evidence="3">ATCC 49424 / DSM 5305 / JCM 21570 / NBRC 103401 / IFAM 1448</strain>
    </source>
</reference>
<evidence type="ECO:0000313" key="3">
    <source>
        <dbReference type="Proteomes" id="UP000006860"/>
    </source>
</evidence>
<feature type="compositionally biased region" description="Pro residues" evidence="1">
    <location>
        <begin position="120"/>
        <end position="132"/>
    </location>
</feature>
<feature type="compositionally biased region" description="Pro residues" evidence="1">
    <location>
        <begin position="406"/>
        <end position="424"/>
    </location>
</feature>
<feature type="compositionally biased region" description="Acidic residues" evidence="1">
    <location>
        <begin position="98"/>
        <end position="113"/>
    </location>
</feature>
<evidence type="ECO:0000313" key="2">
    <source>
        <dbReference type="EMBL" id="ADY58873.1"/>
    </source>
</evidence>
<dbReference type="Gene3D" id="2.20.28.160">
    <property type="match status" value="1"/>
</dbReference>
<feature type="region of interest" description="Disordered" evidence="1">
    <location>
        <begin position="359"/>
        <end position="429"/>
    </location>
</feature>
<name>F0SMQ4_RUBBR</name>
<dbReference type="HOGENOM" id="CLU_516662_0_0_0"/>
<dbReference type="Proteomes" id="UP000006860">
    <property type="component" value="Chromosome"/>
</dbReference>
<dbReference type="OrthoDB" id="207926at2"/>
<dbReference type="RefSeq" id="WP_013627606.1">
    <property type="nucleotide sequence ID" value="NC_015174.1"/>
</dbReference>
<dbReference type="AlphaFoldDB" id="F0SMQ4"/>
<dbReference type="NCBIfam" id="TIGR04294">
    <property type="entry name" value="pre_pil_HX9DG"/>
    <property type="match status" value="1"/>
</dbReference>
<dbReference type="KEGG" id="pbs:Plabr_1261"/>
<protein>
    <submittedName>
        <fullName evidence="2">Uncharacterized protein</fullName>
    </submittedName>
</protein>
<dbReference type="PANTHER" id="PTHR30093">
    <property type="entry name" value="GENERAL SECRETION PATHWAY PROTEIN G"/>
    <property type="match status" value="1"/>
</dbReference>
<gene>
    <name evidence="2" type="ordered locus">Plabr_1261</name>
</gene>
<dbReference type="EMBL" id="CP002546">
    <property type="protein sequence ID" value="ADY58873.1"/>
    <property type="molecule type" value="Genomic_DNA"/>
</dbReference>
<evidence type="ECO:0000256" key="1">
    <source>
        <dbReference type="SAM" id="MobiDB-lite"/>
    </source>
</evidence>
<feature type="compositionally biased region" description="Basic and acidic residues" evidence="1">
    <location>
        <begin position="373"/>
        <end position="385"/>
    </location>
</feature>